<dbReference type="InterPro" id="IPR005490">
    <property type="entry name" value="LD_TPept_cat_dom"/>
</dbReference>
<dbReference type="Gene3D" id="2.60.40.10">
    <property type="entry name" value="Immunoglobulins"/>
    <property type="match status" value="1"/>
</dbReference>
<organism evidence="9 10">
    <name type="scientific">Butyribacter intestini</name>
    <dbReference type="NCBI Taxonomy" id="1703332"/>
    <lineage>
        <taxon>Bacteria</taxon>
        <taxon>Bacillati</taxon>
        <taxon>Bacillota</taxon>
        <taxon>Clostridia</taxon>
        <taxon>Lachnospirales</taxon>
        <taxon>Lachnospiraceae</taxon>
        <taxon>Butyribacter</taxon>
    </lineage>
</organism>
<proteinExistence type="predicted"/>
<dbReference type="Proteomes" id="UP000050833">
    <property type="component" value="Unassembled WGS sequence"/>
</dbReference>
<keyword evidence="3 6" id="KW-0133">Cell shape</keyword>
<dbReference type="GO" id="GO:0071972">
    <property type="term" value="F:peptidoglycan L,D-transpeptidase activity"/>
    <property type="evidence" value="ECO:0007669"/>
    <property type="project" value="TreeGrafter"/>
</dbReference>
<dbReference type="PANTHER" id="PTHR30582">
    <property type="entry name" value="L,D-TRANSPEPTIDASE"/>
    <property type="match status" value="1"/>
</dbReference>
<evidence type="ECO:0000256" key="2">
    <source>
        <dbReference type="ARBA" id="ARBA00022679"/>
    </source>
</evidence>
<feature type="signal peptide" evidence="7">
    <location>
        <begin position="1"/>
        <end position="25"/>
    </location>
</feature>
<dbReference type="AlphaFoldDB" id="A0AAW3JVK4"/>
<dbReference type="GO" id="GO:0016740">
    <property type="term" value="F:transferase activity"/>
    <property type="evidence" value="ECO:0007669"/>
    <property type="project" value="UniProtKB-KW"/>
</dbReference>
<dbReference type="GO" id="GO:0005576">
    <property type="term" value="C:extracellular region"/>
    <property type="evidence" value="ECO:0007669"/>
    <property type="project" value="TreeGrafter"/>
</dbReference>
<dbReference type="CDD" id="cd16913">
    <property type="entry name" value="YkuD_like"/>
    <property type="match status" value="1"/>
</dbReference>
<sequence>MKKQKRVISFLLACILALNLGVSFSENVNAEAASKKYVVKINKSMNCVTIYEKKSSGKLKPVKAMICSAGSATPIGTFPLGEKMRWHTLMGPSYGQYCSRIHGGILFHSVWYYRNGDPSSMSAKEYNKLGTTASHGCVRLMVADAKWIYDNVPSGSKVIIYNSSNPGPLGKPKALKISGHTNWDPSDVWSKGNPWNSKKPSIKGASSKTVKFGSAYKAKSGVKAVTTSGSTASSKLKVSVSYDGEKVGRVDTKRPGTYKVTYTFTDEAKKTARKTVNIKVTAERSTPKITDTKTLYVTSKSKMTKGFAVKNATIRQSGRKLAAKYVRVKYQKLKKNTYKLTYIAQRESYEAKKSVKVYIDNKAPVISGIKNNAEYEASADTVVNQNYCRAIIKKVSDNYTKLKVSDVKISLSETETAGRYKAVYAVSDKAGNTAKYTVYINKKSDVVSGGAIS</sequence>
<dbReference type="SUPFAM" id="SSF141523">
    <property type="entry name" value="L,D-transpeptidase catalytic domain-like"/>
    <property type="match status" value="1"/>
</dbReference>
<keyword evidence="5 6" id="KW-0961">Cell wall biogenesis/degradation</keyword>
<evidence type="ECO:0000256" key="3">
    <source>
        <dbReference type="ARBA" id="ARBA00022960"/>
    </source>
</evidence>
<evidence type="ECO:0000313" key="10">
    <source>
        <dbReference type="Proteomes" id="UP000050833"/>
    </source>
</evidence>
<keyword evidence="2" id="KW-0808">Transferase</keyword>
<dbReference type="PROSITE" id="PS52029">
    <property type="entry name" value="LD_TPASE"/>
    <property type="match status" value="1"/>
</dbReference>
<feature type="domain" description="L,D-TPase catalytic" evidence="8">
    <location>
        <begin position="37"/>
        <end position="161"/>
    </location>
</feature>
<reference evidence="9 10" key="1">
    <citation type="submission" date="2015-10" db="EMBL/GenBank/DDBJ databases">
        <title>Butyribacter intestini gen. nov., sp. nov., a butyric acid-producing bacterium of the family Lachnospiraceae isolated from the human faeces.</title>
        <authorList>
            <person name="Zou Y."/>
            <person name="Xue W."/>
            <person name="Luo G."/>
            <person name="Lv M."/>
        </authorList>
    </citation>
    <scope>NUCLEOTIDE SEQUENCE [LARGE SCALE GENOMIC DNA]</scope>
    <source>
        <strain evidence="9 10">TF01-11</strain>
    </source>
</reference>
<evidence type="ECO:0000256" key="7">
    <source>
        <dbReference type="SAM" id="SignalP"/>
    </source>
</evidence>
<dbReference type="InterPro" id="IPR013783">
    <property type="entry name" value="Ig-like_fold"/>
</dbReference>
<dbReference type="PANTHER" id="PTHR30582:SF2">
    <property type="entry name" value="L,D-TRANSPEPTIDASE YCIB-RELATED"/>
    <property type="match status" value="1"/>
</dbReference>
<dbReference type="InterPro" id="IPR038063">
    <property type="entry name" value="Transpep_catalytic_dom"/>
</dbReference>
<accession>A0AAW3JVK4</accession>
<evidence type="ECO:0000259" key="8">
    <source>
        <dbReference type="PROSITE" id="PS52029"/>
    </source>
</evidence>
<evidence type="ECO:0000256" key="1">
    <source>
        <dbReference type="ARBA" id="ARBA00004752"/>
    </source>
</evidence>
<evidence type="ECO:0000256" key="5">
    <source>
        <dbReference type="ARBA" id="ARBA00023316"/>
    </source>
</evidence>
<protein>
    <recommendedName>
        <fullName evidence="8">L,D-TPase catalytic domain-containing protein</fullName>
    </recommendedName>
</protein>
<evidence type="ECO:0000313" key="9">
    <source>
        <dbReference type="EMBL" id="KQC86791.1"/>
    </source>
</evidence>
<comment type="pathway">
    <text evidence="1 6">Cell wall biogenesis; peptidoglycan biosynthesis.</text>
</comment>
<feature type="chain" id="PRO_5043385834" description="L,D-TPase catalytic domain-containing protein" evidence="7">
    <location>
        <begin position="26"/>
        <end position="453"/>
    </location>
</feature>
<keyword evidence="10" id="KW-1185">Reference proteome</keyword>
<evidence type="ECO:0000256" key="6">
    <source>
        <dbReference type="PROSITE-ProRule" id="PRU01373"/>
    </source>
</evidence>
<keyword evidence="7" id="KW-0732">Signal</keyword>
<dbReference type="EMBL" id="LLKB01000001">
    <property type="protein sequence ID" value="KQC86791.1"/>
    <property type="molecule type" value="Genomic_DNA"/>
</dbReference>
<keyword evidence="4 6" id="KW-0573">Peptidoglycan synthesis</keyword>
<dbReference type="GO" id="GO:0018104">
    <property type="term" value="P:peptidoglycan-protein cross-linking"/>
    <property type="evidence" value="ECO:0007669"/>
    <property type="project" value="TreeGrafter"/>
</dbReference>
<dbReference type="Pfam" id="PF03734">
    <property type="entry name" value="YkuD"/>
    <property type="match status" value="1"/>
</dbReference>
<dbReference type="GO" id="GO:0071555">
    <property type="term" value="P:cell wall organization"/>
    <property type="evidence" value="ECO:0007669"/>
    <property type="project" value="UniProtKB-UniRule"/>
</dbReference>
<dbReference type="InterPro" id="IPR032179">
    <property type="entry name" value="Cry22Aa_Ig-like"/>
</dbReference>
<feature type="active site" description="Nucleophile" evidence="6">
    <location>
        <position position="137"/>
    </location>
</feature>
<dbReference type="Pfam" id="PF16403">
    <property type="entry name" value="Bact_surface_Ig-like"/>
    <property type="match status" value="1"/>
</dbReference>
<name>A0AAW3JVK4_9FIRM</name>
<feature type="active site" description="Proton donor/acceptor" evidence="6">
    <location>
        <position position="108"/>
    </location>
</feature>
<comment type="caution">
    <text evidence="9">The sequence shown here is derived from an EMBL/GenBank/DDBJ whole genome shotgun (WGS) entry which is preliminary data.</text>
</comment>
<dbReference type="Gene3D" id="2.40.440.10">
    <property type="entry name" value="L,D-transpeptidase catalytic domain-like"/>
    <property type="match status" value="1"/>
</dbReference>
<evidence type="ECO:0000256" key="4">
    <source>
        <dbReference type="ARBA" id="ARBA00022984"/>
    </source>
</evidence>
<dbReference type="InterPro" id="IPR050979">
    <property type="entry name" value="LD-transpeptidase"/>
</dbReference>
<gene>
    <name evidence="9" type="ORF">APZ18_06410</name>
</gene>
<dbReference type="RefSeq" id="WP_055942730.1">
    <property type="nucleotide sequence ID" value="NZ_JAQDCV010000001.1"/>
</dbReference>
<dbReference type="GO" id="GO:0008360">
    <property type="term" value="P:regulation of cell shape"/>
    <property type="evidence" value="ECO:0007669"/>
    <property type="project" value="UniProtKB-UniRule"/>
</dbReference>